<evidence type="ECO:0000256" key="1">
    <source>
        <dbReference type="ARBA" id="ARBA00009437"/>
    </source>
</evidence>
<dbReference type="EMBL" id="JAEMHK010000001">
    <property type="protein sequence ID" value="MBJ6798742.1"/>
    <property type="molecule type" value="Genomic_DNA"/>
</dbReference>
<evidence type="ECO:0000313" key="6">
    <source>
        <dbReference type="EMBL" id="MBJ6798742.1"/>
    </source>
</evidence>
<evidence type="ECO:0000256" key="4">
    <source>
        <dbReference type="ARBA" id="ARBA00023163"/>
    </source>
</evidence>
<name>A0ABS0YMM4_9BACT</name>
<keyword evidence="7" id="KW-1185">Reference proteome</keyword>
<dbReference type="InterPro" id="IPR036390">
    <property type="entry name" value="WH_DNA-bd_sf"/>
</dbReference>
<evidence type="ECO:0000256" key="2">
    <source>
        <dbReference type="ARBA" id="ARBA00023015"/>
    </source>
</evidence>
<dbReference type="NCBIfam" id="NF041036">
    <property type="entry name" value="decaheme_TF"/>
    <property type="match status" value="1"/>
</dbReference>
<dbReference type="InterPro" id="IPR036388">
    <property type="entry name" value="WH-like_DNA-bd_sf"/>
</dbReference>
<evidence type="ECO:0000313" key="7">
    <source>
        <dbReference type="Proteomes" id="UP000641025"/>
    </source>
</evidence>
<feature type="domain" description="HTH lysR-type" evidence="5">
    <location>
        <begin position="1"/>
        <end position="58"/>
    </location>
</feature>
<dbReference type="CDD" id="cd05466">
    <property type="entry name" value="PBP2_LTTR_substrate"/>
    <property type="match status" value="1"/>
</dbReference>
<dbReference type="Gene3D" id="3.40.190.10">
    <property type="entry name" value="Periplasmic binding protein-like II"/>
    <property type="match status" value="2"/>
</dbReference>
<dbReference type="PRINTS" id="PR00039">
    <property type="entry name" value="HTHLYSR"/>
</dbReference>
<accession>A0ABS0YMM4</accession>
<dbReference type="Gene3D" id="1.10.10.10">
    <property type="entry name" value="Winged helix-like DNA-binding domain superfamily/Winged helix DNA-binding domain"/>
    <property type="match status" value="1"/>
</dbReference>
<keyword evidence="3" id="KW-0238">DNA-binding</keyword>
<dbReference type="Pfam" id="PF00126">
    <property type="entry name" value="HTH_1"/>
    <property type="match status" value="1"/>
</dbReference>
<dbReference type="PANTHER" id="PTHR30126">
    <property type="entry name" value="HTH-TYPE TRANSCRIPTIONAL REGULATOR"/>
    <property type="match status" value="1"/>
</dbReference>
<protein>
    <submittedName>
        <fullName evidence="6">LysR family transcriptional regulator</fullName>
    </submittedName>
</protein>
<dbReference type="Pfam" id="PF03466">
    <property type="entry name" value="LysR_substrate"/>
    <property type="match status" value="1"/>
</dbReference>
<comment type="caution">
    <text evidence="6">The sequence shown here is derived from an EMBL/GenBank/DDBJ whole genome shotgun (WGS) entry which is preliminary data.</text>
</comment>
<proteinExistence type="inferred from homology"/>
<keyword evidence="4" id="KW-0804">Transcription</keyword>
<evidence type="ECO:0000259" key="5">
    <source>
        <dbReference type="PROSITE" id="PS50931"/>
    </source>
</evidence>
<reference evidence="6 7" key="1">
    <citation type="submission" date="2020-12" db="EMBL/GenBank/DDBJ databases">
        <title>Geomonas sp. Red259, isolated from paddy soil.</title>
        <authorList>
            <person name="Xu Z."/>
            <person name="Zhang Z."/>
            <person name="Masuda Y."/>
            <person name="Itoh H."/>
            <person name="Senoo K."/>
        </authorList>
    </citation>
    <scope>NUCLEOTIDE SEQUENCE [LARGE SCALE GENOMIC DNA]</scope>
    <source>
        <strain evidence="6 7">Red259</strain>
    </source>
</reference>
<gene>
    <name evidence="6" type="ORF">JFN90_01185</name>
</gene>
<sequence length="307" mass="34379">MDFTNLKTLVVSVECGSFSKAAEILCVTQSAVSRRIKILEDHYGQLLLDRSGLALKPTAAGHLLINKARQVLQVEQEFVYDLQLLTSKRKISFCCTAPFGISYLPDIFTHFMSRNSETSDLSFVFDMPEGALKGLKEKLYDLILIEFCEDLNLDEFAVYPLPDDEMVFVSGPGFGIDAKVVDVETMLGQRLYCKKSGCCARRFLEKSMHGIGRDAAEFRNTVYFDDIPFIIKAVRAGEGVTFISRSVVASHLADGSLVSHHVEGFEPSRPRRLVLEKNRCLDPTLCDLIEGIFHRFSLTPPPELAPR</sequence>
<dbReference type="InterPro" id="IPR000847">
    <property type="entry name" value="LysR_HTH_N"/>
</dbReference>
<dbReference type="SUPFAM" id="SSF53850">
    <property type="entry name" value="Periplasmic binding protein-like II"/>
    <property type="match status" value="1"/>
</dbReference>
<dbReference type="RefSeq" id="WP_199393274.1">
    <property type="nucleotide sequence ID" value="NZ_JAEMHK010000001.1"/>
</dbReference>
<dbReference type="InterPro" id="IPR005119">
    <property type="entry name" value="LysR_subst-bd"/>
</dbReference>
<keyword evidence="2" id="KW-0805">Transcription regulation</keyword>
<dbReference type="PROSITE" id="PS50931">
    <property type="entry name" value="HTH_LYSR"/>
    <property type="match status" value="1"/>
</dbReference>
<dbReference type="PANTHER" id="PTHR30126:SF91">
    <property type="entry name" value="LYSR FAMILY TRANSCRIPTIONAL REGULATOR"/>
    <property type="match status" value="1"/>
</dbReference>
<organism evidence="6 7">
    <name type="scientific">Geomonas propionica</name>
    <dbReference type="NCBI Taxonomy" id="2798582"/>
    <lineage>
        <taxon>Bacteria</taxon>
        <taxon>Pseudomonadati</taxon>
        <taxon>Thermodesulfobacteriota</taxon>
        <taxon>Desulfuromonadia</taxon>
        <taxon>Geobacterales</taxon>
        <taxon>Geobacteraceae</taxon>
        <taxon>Geomonas</taxon>
    </lineage>
</organism>
<comment type="similarity">
    <text evidence="1">Belongs to the LysR transcriptional regulatory family.</text>
</comment>
<dbReference type="SUPFAM" id="SSF46785">
    <property type="entry name" value="Winged helix' DNA-binding domain"/>
    <property type="match status" value="1"/>
</dbReference>
<dbReference type="Proteomes" id="UP000641025">
    <property type="component" value="Unassembled WGS sequence"/>
</dbReference>
<evidence type="ECO:0000256" key="3">
    <source>
        <dbReference type="ARBA" id="ARBA00023125"/>
    </source>
</evidence>